<dbReference type="PANTHER" id="PTHR30437">
    <property type="entry name" value="TRANSCRIPTION ELONGATION FACTOR GREA"/>
    <property type="match status" value="1"/>
</dbReference>
<evidence type="ECO:0000313" key="2">
    <source>
        <dbReference type="EMBL" id="GFR38133.1"/>
    </source>
</evidence>
<dbReference type="EMBL" id="BMAQ01000011">
    <property type="protein sequence ID" value="GFR38133.1"/>
    <property type="molecule type" value="Genomic_DNA"/>
</dbReference>
<dbReference type="Proteomes" id="UP000654993">
    <property type="component" value="Unassembled WGS sequence"/>
</dbReference>
<dbReference type="Gene3D" id="3.10.50.30">
    <property type="entry name" value="Transcription elongation factor, GreA/GreB, C-terminal domain"/>
    <property type="match status" value="1"/>
</dbReference>
<dbReference type="InterPro" id="IPR001437">
    <property type="entry name" value="Tscrpt_elong_fac_GreA/B_C"/>
</dbReference>
<accession>A0A916QFJ0</accession>
<proteinExistence type="predicted"/>
<keyword evidence="3" id="KW-1185">Reference proteome</keyword>
<protein>
    <recommendedName>
        <fullName evidence="1">Transcription elongation factor GreA/GreB C-terminal domain-containing protein</fullName>
    </recommendedName>
</protein>
<dbReference type="SUPFAM" id="SSF54534">
    <property type="entry name" value="FKBP-like"/>
    <property type="match status" value="1"/>
</dbReference>
<dbReference type="PANTHER" id="PTHR30437:SF4">
    <property type="entry name" value="TRANSCRIPTION ELONGATION FACTOR GREA"/>
    <property type="match status" value="1"/>
</dbReference>
<reference evidence="2" key="2">
    <citation type="journal article" date="2021" name="Data Brief">
        <title>Draft genome sequence data of the facultative, thermophilic, xylanolytic bacterium Paenibacillus sp. strain DA-C8.</title>
        <authorList>
            <person name="Chhe C."/>
            <person name="Uke A."/>
            <person name="Baramee S."/>
            <person name="Ungkulpasvich U."/>
            <person name="Tachaapaikoon C."/>
            <person name="Pason P."/>
            <person name="Waeonukul R."/>
            <person name="Ratanakhanokchai K."/>
            <person name="Kosugi A."/>
        </authorList>
    </citation>
    <scope>NUCLEOTIDE SEQUENCE</scope>
    <source>
        <strain evidence="2">DA-C8</strain>
    </source>
</reference>
<sequence>MSYNHLQGTRKHLVEQLTFFDEQHPIFLDTYFQEYSKERQQVDKLLRDYIAALEQILTRDDEGLEEALQSITLLGSCVTITYLDDGFQEEYTIVYPTEADPDQGRISFLSPLGKHLLLASAGDEIMINSPSSQYQVRVDRIKFSYLGEFAAV</sequence>
<dbReference type="GO" id="GO:0032784">
    <property type="term" value="P:regulation of DNA-templated transcription elongation"/>
    <property type="evidence" value="ECO:0007669"/>
    <property type="project" value="InterPro"/>
</dbReference>
<name>A0A916QFJ0_9BACL</name>
<feature type="domain" description="Transcription elongation factor GreA/GreB C-terminal" evidence="1">
    <location>
        <begin position="74"/>
        <end position="141"/>
    </location>
</feature>
<dbReference type="InterPro" id="IPR036953">
    <property type="entry name" value="GreA/GreB_C_sf"/>
</dbReference>
<organism evidence="2 3">
    <name type="scientific">Insulibacter thermoxylanivorax</name>
    <dbReference type="NCBI Taxonomy" id="2749268"/>
    <lineage>
        <taxon>Bacteria</taxon>
        <taxon>Bacillati</taxon>
        <taxon>Bacillota</taxon>
        <taxon>Bacilli</taxon>
        <taxon>Bacillales</taxon>
        <taxon>Paenibacillaceae</taxon>
        <taxon>Insulibacter</taxon>
    </lineage>
</organism>
<dbReference type="RefSeq" id="WP_200966393.1">
    <property type="nucleotide sequence ID" value="NZ_BMAQ01000011.1"/>
</dbReference>
<comment type="caution">
    <text evidence="2">The sequence shown here is derived from an EMBL/GenBank/DDBJ whole genome shotgun (WGS) entry which is preliminary data.</text>
</comment>
<dbReference type="AlphaFoldDB" id="A0A916QFJ0"/>
<dbReference type="GO" id="GO:0070063">
    <property type="term" value="F:RNA polymerase binding"/>
    <property type="evidence" value="ECO:0007669"/>
    <property type="project" value="InterPro"/>
</dbReference>
<dbReference type="InterPro" id="IPR023459">
    <property type="entry name" value="Tscrpt_elong_fac_GreA/B_fam"/>
</dbReference>
<evidence type="ECO:0000313" key="3">
    <source>
        <dbReference type="Proteomes" id="UP000654993"/>
    </source>
</evidence>
<gene>
    <name evidence="2" type="ORF">PRECH8_14290</name>
</gene>
<dbReference type="Pfam" id="PF01272">
    <property type="entry name" value="GreA_GreB"/>
    <property type="match status" value="1"/>
</dbReference>
<dbReference type="GO" id="GO:0006354">
    <property type="term" value="P:DNA-templated transcription elongation"/>
    <property type="evidence" value="ECO:0007669"/>
    <property type="project" value="TreeGrafter"/>
</dbReference>
<dbReference type="GO" id="GO:0003677">
    <property type="term" value="F:DNA binding"/>
    <property type="evidence" value="ECO:0007669"/>
    <property type="project" value="InterPro"/>
</dbReference>
<reference evidence="2" key="1">
    <citation type="submission" date="2020-08" db="EMBL/GenBank/DDBJ databases">
        <authorList>
            <person name="Uke A."/>
            <person name="Chhe C."/>
            <person name="Baramee S."/>
            <person name="Kosugi A."/>
        </authorList>
    </citation>
    <scope>NUCLEOTIDE SEQUENCE</scope>
    <source>
        <strain evidence="2">DA-C8</strain>
    </source>
</reference>
<evidence type="ECO:0000259" key="1">
    <source>
        <dbReference type="Pfam" id="PF01272"/>
    </source>
</evidence>